<dbReference type="GO" id="GO:0008270">
    <property type="term" value="F:zinc ion binding"/>
    <property type="evidence" value="ECO:0007669"/>
    <property type="project" value="UniProtKB-KW"/>
</dbReference>
<evidence type="ECO:0000256" key="4">
    <source>
        <dbReference type="ARBA" id="ARBA00022771"/>
    </source>
</evidence>
<dbReference type="AlphaFoldDB" id="A0A238FPA2"/>
<dbReference type="PANTHER" id="PTHR47427">
    <property type="entry name" value="PROTEIN STE12"/>
    <property type="match status" value="1"/>
</dbReference>
<evidence type="ECO:0000256" key="6">
    <source>
        <dbReference type="ARBA" id="ARBA00023015"/>
    </source>
</evidence>
<dbReference type="SUPFAM" id="SSF57667">
    <property type="entry name" value="beta-beta-alpha zinc fingers"/>
    <property type="match status" value="1"/>
</dbReference>
<evidence type="ECO:0000256" key="3">
    <source>
        <dbReference type="ARBA" id="ARBA00022737"/>
    </source>
</evidence>
<dbReference type="GO" id="GO:1990527">
    <property type="term" value="C:Tec1p-Ste12p-Dig1p complex"/>
    <property type="evidence" value="ECO:0007669"/>
    <property type="project" value="TreeGrafter"/>
</dbReference>
<dbReference type="InterPro" id="IPR036236">
    <property type="entry name" value="Znf_C2H2_sf"/>
</dbReference>
<evidence type="ECO:0000256" key="1">
    <source>
        <dbReference type="ARBA" id="ARBA00004123"/>
    </source>
</evidence>
<evidence type="ECO:0000313" key="12">
    <source>
        <dbReference type="EMBL" id="SCV73038.1"/>
    </source>
</evidence>
<gene>
    <name evidence="12" type="ORF">BQ2448_6963</name>
</gene>
<evidence type="ECO:0000313" key="13">
    <source>
        <dbReference type="Proteomes" id="UP000198372"/>
    </source>
</evidence>
<keyword evidence="13" id="KW-1185">Reference proteome</keyword>
<evidence type="ECO:0000256" key="10">
    <source>
        <dbReference type="PROSITE-ProRule" id="PRU00042"/>
    </source>
</evidence>
<keyword evidence="3" id="KW-0677">Repeat</keyword>
<dbReference type="Gene3D" id="3.30.160.60">
    <property type="entry name" value="Classic Zinc Finger"/>
    <property type="match status" value="2"/>
</dbReference>
<dbReference type="PANTHER" id="PTHR47427:SF1">
    <property type="entry name" value="PROTEIN STE12"/>
    <property type="match status" value="1"/>
</dbReference>
<protein>
    <submittedName>
        <fullName evidence="12">BQ2448_6963 protein</fullName>
    </submittedName>
</protein>
<evidence type="ECO:0000256" key="8">
    <source>
        <dbReference type="ARBA" id="ARBA00023242"/>
    </source>
</evidence>
<keyword evidence="5" id="KW-0862">Zinc</keyword>
<dbReference type="SMART" id="SM00355">
    <property type="entry name" value="ZnF_C2H2"/>
    <property type="match status" value="2"/>
</dbReference>
<feature type="domain" description="C2H2-type" evidence="11">
    <location>
        <begin position="234"/>
        <end position="263"/>
    </location>
</feature>
<organism evidence="12 13">
    <name type="scientific">Microbotryum intermedium</name>
    <dbReference type="NCBI Taxonomy" id="269621"/>
    <lineage>
        <taxon>Eukaryota</taxon>
        <taxon>Fungi</taxon>
        <taxon>Dikarya</taxon>
        <taxon>Basidiomycota</taxon>
        <taxon>Pucciniomycotina</taxon>
        <taxon>Microbotryomycetes</taxon>
        <taxon>Microbotryales</taxon>
        <taxon>Microbotryaceae</taxon>
        <taxon>Microbotryum</taxon>
    </lineage>
</organism>
<evidence type="ECO:0000256" key="7">
    <source>
        <dbReference type="ARBA" id="ARBA00023163"/>
    </source>
</evidence>
<sequence length="293" mass="33627">MRDLSVNHTSLISNFQSSGHVLFQMPENPVDFDEMRRLRAFLDTAPAQLHGSRPLSTPLQVEGGLPTASPSRIMLRFKLPNQEEISCILWEENFYITSTDILRIIAYRLNLLGGPLRSWKKIEEGVFSDLRNLKEGRGSIMLESKSELVQLLFRHQCIRTQKKQKIFFWQGVPHEQLYRAAVSRQGLLPSVNHRQPKLSENSRNVSTVAHSTQEQSQHALRECGAKAEDLKKSFACPLASCDRRFNRLEHSLRHLRVHTQERPHICPQCFKSFARFDNLRAHVSSTVYGAMAV</sequence>
<keyword evidence="4 10" id="KW-0863">Zinc-finger</keyword>
<keyword evidence="6" id="KW-0805">Transcription regulation</keyword>
<keyword evidence="8" id="KW-0539">Nucleus</keyword>
<dbReference type="GO" id="GO:0005634">
    <property type="term" value="C:nucleus"/>
    <property type="evidence" value="ECO:0007669"/>
    <property type="project" value="UniProtKB-SubCell"/>
</dbReference>
<dbReference type="InterPro" id="IPR052127">
    <property type="entry name" value="STE12_transcription_factor"/>
</dbReference>
<keyword evidence="7" id="KW-0804">Transcription</keyword>
<dbReference type="GO" id="GO:0003700">
    <property type="term" value="F:DNA-binding transcription factor activity"/>
    <property type="evidence" value="ECO:0007669"/>
    <property type="project" value="InterPro"/>
</dbReference>
<dbReference type="InterPro" id="IPR013087">
    <property type="entry name" value="Znf_C2H2_type"/>
</dbReference>
<evidence type="ECO:0000259" key="11">
    <source>
        <dbReference type="PROSITE" id="PS50157"/>
    </source>
</evidence>
<name>A0A238FPA2_9BASI</name>
<comment type="similarity">
    <text evidence="9">Belongs to the STE12 transcription factor family.</text>
</comment>
<dbReference type="Pfam" id="PF02200">
    <property type="entry name" value="STE"/>
    <property type="match status" value="1"/>
</dbReference>
<dbReference type="STRING" id="269621.A0A238FPA2"/>
<evidence type="ECO:0000256" key="2">
    <source>
        <dbReference type="ARBA" id="ARBA00022723"/>
    </source>
</evidence>
<keyword evidence="2" id="KW-0479">Metal-binding</keyword>
<dbReference type="GO" id="GO:1990526">
    <property type="term" value="C:Ste12p-Dig1p-Dig2p complex"/>
    <property type="evidence" value="ECO:0007669"/>
    <property type="project" value="TreeGrafter"/>
</dbReference>
<dbReference type="SMART" id="SM00424">
    <property type="entry name" value="STE"/>
    <property type="match status" value="1"/>
</dbReference>
<dbReference type="PROSITE" id="PS00028">
    <property type="entry name" value="ZINC_FINGER_C2H2_1"/>
    <property type="match status" value="1"/>
</dbReference>
<accession>A0A238FPA2</accession>
<dbReference type="OrthoDB" id="2529834at2759"/>
<dbReference type="PROSITE" id="PS50157">
    <property type="entry name" value="ZINC_FINGER_C2H2_2"/>
    <property type="match status" value="1"/>
</dbReference>
<evidence type="ECO:0000256" key="5">
    <source>
        <dbReference type="ARBA" id="ARBA00022833"/>
    </source>
</evidence>
<dbReference type="EMBL" id="FMSP01000017">
    <property type="protein sequence ID" value="SCV73038.1"/>
    <property type="molecule type" value="Genomic_DNA"/>
</dbReference>
<dbReference type="FunFam" id="3.30.160.60:FF:000100">
    <property type="entry name" value="Zinc finger 45-like"/>
    <property type="match status" value="1"/>
</dbReference>
<evidence type="ECO:0000256" key="9">
    <source>
        <dbReference type="ARBA" id="ARBA00024345"/>
    </source>
</evidence>
<dbReference type="InterPro" id="IPR003120">
    <property type="entry name" value="Ste12"/>
</dbReference>
<proteinExistence type="inferred from homology"/>
<comment type="subcellular location">
    <subcellularLocation>
        <location evidence="1">Nucleus</location>
    </subcellularLocation>
</comment>
<reference evidence="13" key="1">
    <citation type="submission" date="2016-09" db="EMBL/GenBank/DDBJ databases">
        <authorList>
            <person name="Jeantristanb JTB J.-T."/>
            <person name="Ricardo R."/>
        </authorList>
    </citation>
    <scope>NUCLEOTIDE SEQUENCE [LARGE SCALE GENOMIC DNA]</scope>
</reference>
<dbReference type="Proteomes" id="UP000198372">
    <property type="component" value="Unassembled WGS sequence"/>
</dbReference>